<sequence>MSLNISERVRGVSFCWIFGFLFGCHDGISPSKSTHFPSASWDGKVYHDNSSVQYNWVQSVIDRIPLSGNEQILDIGTGTGRIAAQLAERVPEGKVIAIDSSVSMLERAKKAYPEKYYSNLAFCHSSAEEIDFRERFNVVTAFWLLHWVKHKQVVFDYVCRSLKSGGTAYFYFGPDEGKHRLDQSIAQVAAQKRWPQVVRQLQSGFYVEPAQKIHRMLLSSGFIIRHFKVTEQEEWFQSEADFMQWMRSWMPHLQYLDTEQQNFFLKEVMQQYVEWHPLDHGKVLFHDYMVEIVVQKPAS</sequence>
<dbReference type="Gene3D" id="3.40.50.150">
    <property type="entry name" value="Vaccinia Virus protein VP39"/>
    <property type="match status" value="1"/>
</dbReference>
<dbReference type="GO" id="GO:0032259">
    <property type="term" value="P:methylation"/>
    <property type="evidence" value="ECO:0007669"/>
    <property type="project" value="UniProtKB-KW"/>
</dbReference>
<dbReference type="Pfam" id="PF13847">
    <property type="entry name" value="Methyltransf_31"/>
    <property type="match status" value="1"/>
</dbReference>
<keyword evidence="2" id="KW-0808">Transferase</keyword>
<reference evidence="2" key="1">
    <citation type="journal article" date="2017" name="Appl. Environ. Microbiol.">
        <title>Molecular characterization of an Endozoicomonas-like organism causing infection in king scallop Pecten maximus L.</title>
        <authorList>
            <person name="Cano I."/>
            <person name="van Aerle R."/>
            <person name="Ross S."/>
            <person name="Verner-Jeffreys D.W."/>
            <person name="Paley R.K."/>
            <person name="Rimmer G."/>
            <person name="Ryder D."/>
            <person name="Hooper P."/>
            <person name="Stone D."/>
            <person name="Feist S.W."/>
        </authorList>
    </citation>
    <scope>NUCLEOTIDE SEQUENCE</scope>
</reference>
<feature type="domain" description="Methyltransferase" evidence="1">
    <location>
        <begin position="68"/>
        <end position="169"/>
    </location>
</feature>
<evidence type="ECO:0000313" key="2">
    <source>
        <dbReference type="EMBL" id="PJE80197.1"/>
    </source>
</evidence>
<protein>
    <submittedName>
        <fullName evidence="2">Trans-aconitate 2-methyltransferase</fullName>
        <ecNumber evidence="2">2.1.1.144</ecNumber>
    </submittedName>
</protein>
<dbReference type="CDD" id="cd02440">
    <property type="entry name" value="AdoMet_MTases"/>
    <property type="match status" value="1"/>
</dbReference>
<keyword evidence="2" id="KW-0489">Methyltransferase</keyword>
<accession>A0A2H9TAH3</accession>
<proteinExistence type="predicted"/>
<name>A0A2H9TAH3_9ZZZZ</name>
<dbReference type="PANTHER" id="PTHR43861:SF1">
    <property type="entry name" value="TRANS-ACONITATE 2-METHYLTRANSFERASE"/>
    <property type="match status" value="1"/>
</dbReference>
<dbReference type="EMBL" id="NSIT01000027">
    <property type="protein sequence ID" value="PJE80197.1"/>
    <property type="molecule type" value="Genomic_DNA"/>
</dbReference>
<dbReference type="InterPro" id="IPR025714">
    <property type="entry name" value="Methyltranfer_dom"/>
</dbReference>
<gene>
    <name evidence="2" type="primary">tam_1</name>
    <name evidence="2" type="ORF">CI610_00810</name>
</gene>
<dbReference type="GO" id="GO:0030798">
    <property type="term" value="F:trans-aconitate 2-methyltransferase activity"/>
    <property type="evidence" value="ECO:0007669"/>
    <property type="project" value="UniProtKB-EC"/>
</dbReference>
<dbReference type="SUPFAM" id="SSF53335">
    <property type="entry name" value="S-adenosyl-L-methionine-dependent methyltransferases"/>
    <property type="match status" value="1"/>
</dbReference>
<comment type="caution">
    <text evidence="2">The sequence shown here is derived from an EMBL/GenBank/DDBJ whole genome shotgun (WGS) entry which is preliminary data.</text>
</comment>
<evidence type="ECO:0000259" key="1">
    <source>
        <dbReference type="Pfam" id="PF13847"/>
    </source>
</evidence>
<dbReference type="PANTHER" id="PTHR43861">
    <property type="entry name" value="TRANS-ACONITATE 2-METHYLTRANSFERASE-RELATED"/>
    <property type="match status" value="1"/>
</dbReference>
<dbReference type="InterPro" id="IPR029063">
    <property type="entry name" value="SAM-dependent_MTases_sf"/>
</dbReference>
<organism evidence="2">
    <name type="scientific">invertebrate metagenome</name>
    <dbReference type="NCBI Taxonomy" id="1711999"/>
    <lineage>
        <taxon>unclassified sequences</taxon>
        <taxon>metagenomes</taxon>
        <taxon>organismal metagenomes</taxon>
    </lineage>
</organism>
<dbReference type="AlphaFoldDB" id="A0A2H9TAH3"/>
<dbReference type="EC" id="2.1.1.144" evidence="2"/>